<name>A0A2T0A263_RHOTO</name>
<dbReference type="InterPro" id="IPR001193">
    <property type="entry name" value="MBTPS2"/>
</dbReference>
<dbReference type="PANTHER" id="PTHR13325">
    <property type="entry name" value="PROTEASE M50 MEMBRANE-BOUND TRANSCRIPTION FACTOR SITE 2 PROTEASE"/>
    <property type="match status" value="1"/>
</dbReference>
<dbReference type="PANTHER" id="PTHR13325:SF3">
    <property type="entry name" value="MEMBRANE-BOUND TRANSCRIPTION FACTOR SITE-2 PROTEASE"/>
    <property type="match status" value="1"/>
</dbReference>
<dbReference type="EMBL" id="LCTV02000010">
    <property type="protein sequence ID" value="PRQ72073.1"/>
    <property type="molecule type" value="Genomic_DNA"/>
</dbReference>
<evidence type="ECO:0000256" key="2">
    <source>
        <dbReference type="SAM" id="SignalP"/>
    </source>
</evidence>
<dbReference type="GO" id="GO:0005737">
    <property type="term" value="C:cytoplasm"/>
    <property type="evidence" value="ECO:0007669"/>
    <property type="project" value="TreeGrafter"/>
</dbReference>
<dbReference type="GO" id="GO:0031293">
    <property type="term" value="P:membrane protein intracellular domain proteolysis"/>
    <property type="evidence" value="ECO:0007669"/>
    <property type="project" value="TreeGrafter"/>
</dbReference>
<feature type="signal peptide" evidence="2">
    <location>
        <begin position="1"/>
        <end position="17"/>
    </location>
</feature>
<dbReference type="AlphaFoldDB" id="A0A2T0A263"/>
<dbReference type="GO" id="GO:1905897">
    <property type="term" value="P:regulation of response to endoplasmic reticulum stress"/>
    <property type="evidence" value="ECO:0007669"/>
    <property type="project" value="TreeGrafter"/>
</dbReference>
<organism evidence="3 4">
    <name type="scientific">Rhodotorula toruloides</name>
    <name type="common">Yeast</name>
    <name type="synonym">Rhodosporidium toruloides</name>
    <dbReference type="NCBI Taxonomy" id="5286"/>
    <lineage>
        <taxon>Eukaryota</taxon>
        <taxon>Fungi</taxon>
        <taxon>Dikarya</taxon>
        <taxon>Basidiomycota</taxon>
        <taxon>Pucciniomycotina</taxon>
        <taxon>Microbotryomycetes</taxon>
        <taxon>Sporidiobolales</taxon>
        <taxon>Sporidiobolaceae</taxon>
        <taxon>Rhodotorula</taxon>
    </lineage>
</organism>
<keyword evidence="2" id="KW-0732">Signal</keyword>
<keyword evidence="1" id="KW-0812">Transmembrane</keyword>
<dbReference type="OrthoDB" id="7694678at2759"/>
<proteinExistence type="predicted"/>
<gene>
    <name evidence="3" type="ORF">AAT19DRAFT_9412</name>
</gene>
<keyword evidence="1" id="KW-0472">Membrane</keyword>
<feature type="transmembrane region" description="Helical" evidence="1">
    <location>
        <begin position="77"/>
        <end position="102"/>
    </location>
</feature>
<keyword evidence="1" id="KW-1133">Transmembrane helix</keyword>
<feature type="chain" id="PRO_5015547454" description="Endopeptidase S2P" evidence="2">
    <location>
        <begin position="18"/>
        <end position="286"/>
    </location>
</feature>
<comment type="caution">
    <text evidence="3">The sequence shown here is derived from an EMBL/GenBank/DDBJ whole genome shotgun (WGS) entry which is preliminary data.</text>
</comment>
<dbReference type="GO" id="GO:0016020">
    <property type="term" value="C:membrane"/>
    <property type="evidence" value="ECO:0007669"/>
    <property type="project" value="InterPro"/>
</dbReference>
<sequence>MLLAWLVFYTALQIARPRIQPFLSRLSSARLLISLDTVSLSVSTTTLNEAPRRLLDLLSRIRSTRTRRTSGKRRLSWLYDTGALLSLTGLVVAQVVLLWAAWRAIESAAQVPLPGDHAETLSPRLLKRAPVSLEEVPVAPSPTQGLIIRPVIPGLTTSLSGLPIFFGSLLVAQSFHELGHGLAAAAEHIPLLSTGFRLFLLFFPTFHVEVALDADVSPLTDLRVASAGVWHNVLLASVAWTWSDAGAGLADRIGRTLGLWDMLDEGVIVIAVDSHSPLAPHLAPAC</sequence>
<accession>A0A2T0A263</accession>
<evidence type="ECO:0000256" key="1">
    <source>
        <dbReference type="SAM" id="Phobius"/>
    </source>
</evidence>
<protein>
    <recommendedName>
        <fullName evidence="5">Endopeptidase S2P</fullName>
    </recommendedName>
</protein>
<dbReference type="Proteomes" id="UP000239560">
    <property type="component" value="Unassembled WGS sequence"/>
</dbReference>
<evidence type="ECO:0008006" key="5">
    <source>
        <dbReference type="Google" id="ProtNLM"/>
    </source>
</evidence>
<dbReference type="GO" id="GO:0004222">
    <property type="term" value="F:metalloendopeptidase activity"/>
    <property type="evidence" value="ECO:0007669"/>
    <property type="project" value="InterPro"/>
</dbReference>
<evidence type="ECO:0000313" key="3">
    <source>
        <dbReference type="EMBL" id="PRQ72073.1"/>
    </source>
</evidence>
<evidence type="ECO:0000313" key="4">
    <source>
        <dbReference type="Proteomes" id="UP000239560"/>
    </source>
</evidence>
<reference evidence="3 4" key="1">
    <citation type="journal article" date="2018" name="Elife">
        <title>Functional genomics of lipid metabolism in the oleaginous yeast Rhodosporidium toruloides.</title>
        <authorList>
            <person name="Coradetti S.T."/>
            <person name="Pinel D."/>
            <person name="Geiselman G."/>
            <person name="Ito M."/>
            <person name="Mondo S."/>
            <person name="Reilly M.C."/>
            <person name="Cheng Y.F."/>
            <person name="Bauer S."/>
            <person name="Grigoriev I."/>
            <person name="Gladden J.M."/>
            <person name="Simmons B.A."/>
            <person name="Brem R."/>
            <person name="Arkin A.P."/>
            <person name="Skerker J.M."/>
        </authorList>
    </citation>
    <scope>NUCLEOTIDE SEQUENCE [LARGE SCALE GENOMIC DNA]</scope>
    <source>
        <strain evidence="3 4">NBRC 0880</strain>
    </source>
</reference>